<dbReference type="InterPro" id="IPR027417">
    <property type="entry name" value="P-loop_NTPase"/>
</dbReference>
<dbReference type="InterPro" id="IPR004044">
    <property type="entry name" value="KH_dom_type_2"/>
</dbReference>
<evidence type="ECO:0000313" key="5">
    <source>
        <dbReference type="EMBL" id="MPM77600.1"/>
    </source>
</evidence>
<evidence type="ECO:0000256" key="1">
    <source>
        <dbReference type="ARBA" id="ARBA00022448"/>
    </source>
</evidence>
<dbReference type="Pfam" id="PF00005">
    <property type="entry name" value="ABC_tran"/>
    <property type="match status" value="1"/>
</dbReference>
<dbReference type="Gene3D" id="3.40.50.300">
    <property type="entry name" value="P-loop containing nucleotide triphosphate hydrolases"/>
    <property type="match status" value="1"/>
</dbReference>
<dbReference type="GO" id="GO:0005524">
    <property type="term" value="F:ATP binding"/>
    <property type="evidence" value="ECO:0007669"/>
    <property type="project" value="UniProtKB-KW"/>
</dbReference>
<keyword evidence="2" id="KW-0547">Nucleotide-binding</keyword>
<sequence>MLGHCTTECAVSDLADKIGMVLEDPEAQLFTTTVRNEVAFGAENLQVDPDEIIRRINWALDIVGLSEYIDREPTALSGGQKQRLAIATNLVMLPSVLVLDEPTSQLDPVGTRDVFNVIRELKEKEDMIIIEATLYVERESQKGIVIGAKGTMLKEIGSLARTDLEKLLGSKVYLTLWVKARKDWRDSEGFLKQLGYRKE</sequence>
<comment type="caution">
    <text evidence="5">The sequence shown here is derived from an EMBL/GenBank/DDBJ whole genome shotgun (WGS) entry which is preliminary data.</text>
</comment>
<evidence type="ECO:0000256" key="3">
    <source>
        <dbReference type="ARBA" id="ARBA00022840"/>
    </source>
</evidence>
<reference evidence="5" key="1">
    <citation type="submission" date="2019-08" db="EMBL/GenBank/DDBJ databases">
        <authorList>
            <person name="Kucharzyk K."/>
            <person name="Murdoch R.W."/>
            <person name="Higgins S."/>
            <person name="Loffler F."/>
        </authorList>
    </citation>
    <scope>NUCLEOTIDE SEQUENCE</scope>
</reference>
<dbReference type="SUPFAM" id="SSF52540">
    <property type="entry name" value="P-loop containing nucleoside triphosphate hydrolases"/>
    <property type="match status" value="1"/>
</dbReference>
<dbReference type="PANTHER" id="PTHR43553">
    <property type="entry name" value="HEAVY METAL TRANSPORTER"/>
    <property type="match status" value="1"/>
</dbReference>
<organism evidence="5">
    <name type="scientific">bioreactor metagenome</name>
    <dbReference type="NCBI Taxonomy" id="1076179"/>
    <lineage>
        <taxon>unclassified sequences</taxon>
        <taxon>metagenomes</taxon>
        <taxon>ecological metagenomes</taxon>
    </lineage>
</organism>
<dbReference type="Pfam" id="PF07650">
    <property type="entry name" value="KH_2"/>
    <property type="match status" value="1"/>
</dbReference>
<dbReference type="CDD" id="cd03225">
    <property type="entry name" value="ABC_cobalt_CbiO_domain1"/>
    <property type="match status" value="1"/>
</dbReference>
<name>A0A645CKT6_9ZZZZ</name>
<dbReference type="PANTHER" id="PTHR43553:SF21">
    <property type="entry name" value="ABC TRANSPORTER ATP-BINDING PROTEIN MA_1418-RELATED"/>
    <property type="match status" value="1"/>
</dbReference>
<gene>
    <name evidence="5" type="primary">era_45</name>
    <name evidence="5" type="ORF">SDC9_124606</name>
</gene>
<dbReference type="PROSITE" id="PS50823">
    <property type="entry name" value="KH_TYPE_2"/>
    <property type="match status" value="1"/>
</dbReference>
<feature type="domain" description="KH type-2" evidence="4">
    <location>
        <begin position="130"/>
        <end position="182"/>
    </location>
</feature>
<evidence type="ECO:0000259" key="4">
    <source>
        <dbReference type="PROSITE" id="PS50823"/>
    </source>
</evidence>
<proteinExistence type="predicted"/>
<dbReference type="InterPro" id="IPR050095">
    <property type="entry name" value="ECF_ABC_transporter_ATP-bd"/>
</dbReference>
<protein>
    <submittedName>
        <fullName evidence="5">GTPase Era</fullName>
    </submittedName>
</protein>
<dbReference type="InterPro" id="IPR003439">
    <property type="entry name" value="ABC_transporter-like_ATP-bd"/>
</dbReference>
<dbReference type="EMBL" id="VSSQ01028053">
    <property type="protein sequence ID" value="MPM77600.1"/>
    <property type="molecule type" value="Genomic_DNA"/>
</dbReference>
<evidence type="ECO:0000256" key="2">
    <source>
        <dbReference type="ARBA" id="ARBA00022741"/>
    </source>
</evidence>
<dbReference type="GO" id="GO:0016887">
    <property type="term" value="F:ATP hydrolysis activity"/>
    <property type="evidence" value="ECO:0007669"/>
    <property type="project" value="InterPro"/>
</dbReference>
<accession>A0A645CKT6</accession>
<dbReference type="InterPro" id="IPR015856">
    <property type="entry name" value="ABC_transpr_CbiO/EcfA_su"/>
</dbReference>
<dbReference type="GO" id="GO:0003723">
    <property type="term" value="F:RNA binding"/>
    <property type="evidence" value="ECO:0007669"/>
    <property type="project" value="InterPro"/>
</dbReference>
<dbReference type="AlphaFoldDB" id="A0A645CKT6"/>
<dbReference type="GO" id="GO:0043190">
    <property type="term" value="C:ATP-binding cassette (ABC) transporter complex"/>
    <property type="evidence" value="ECO:0007669"/>
    <property type="project" value="TreeGrafter"/>
</dbReference>
<keyword evidence="1" id="KW-0813">Transport</keyword>
<keyword evidence="3" id="KW-0067">ATP-binding</keyword>
<dbReference type="CDD" id="cd22534">
    <property type="entry name" value="KH-II_Era"/>
    <property type="match status" value="1"/>
</dbReference>
<dbReference type="GO" id="GO:0042626">
    <property type="term" value="F:ATPase-coupled transmembrane transporter activity"/>
    <property type="evidence" value="ECO:0007669"/>
    <property type="project" value="TreeGrafter"/>
</dbReference>